<evidence type="ECO:0000313" key="1">
    <source>
        <dbReference type="EMBL" id="ETE62931.1"/>
    </source>
</evidence>
<gene>
    <name evidence="1" type="primary">VMO1</name>
    <name evidence="1" type="ORF">L345_11311</name>
</gene>
<dbReference type="EMBL" id="AZIM01002988">
    <property type="protein sequence ID" value="ETE62931.1"/>
    <property type="molecule type" value="Genomic_DNA"/>
</dbReference>
<sequence>ELIPHFFPSSLGRKLEDVAISEDFSVSRSRVVSMDLSASTTLLLTFSCCVWNTRSQWFSSMLSVPNAGPWGEWGPASFCSNGYANGFSLKVEKAQLLGDNTAVNGIRLYCNDSTEIESRIKKIVMDLTNSIWLFLILFYWPWDSETRKYKAILKVPNGGRWGTWRKIIFCPKGHINGFALKMKPSHTTWADDTGGLNSMRLECTDGTIIETKSGRYSEDYLVMENSISIVVFLIVSCCLRDGGAKRYDYIISVENGGPWGYWGRKEFCPQGHASGFVLKVEPYQGGTAHQDDTSLNGIRLFCDDKKFISSVVGKWGAWSDIQYCRGQSKLVAFSLRVERPIGPSDDTAANNIQFKCSNNEILIGNSHEWGKFGSWSASCGPGTYICGLQTKVEIVQGMEDDTALNDVRFFCCS</sequence>
<accession>V8NLS5</accession>
<dbReference type="Pfam" id="PF03762">
    <property type="entry name" value="VOMI"/>
    <property type="match status" value="2"/>
</dbReference>
<organism evidence="1 2">
    <name type="scientific">Ophiophagus hannah</name>
    <name type="common">King cobra</name>
    <name type="synonym">Naja hannah</name>
    <dbReference type="NCBI Taxonomy" id="8665"/>
    <lineage>
        <taxon>Eukaryota</taxon>
        <taxon>Metazoa</taxon>
        <taxon>Chordata</taxon>
        <taxon>Craniata</taxon>
        <taxon>Vertebrata</taxon>
        <taxon>Euteleostomi</taxon>
        <taxon>Lepidosauria</taxon>
        <taxon>Squamata</taxon>
        <taxon>Bifurcata</taxon>
        <taxon>Unidentata</taxon>
        <taxon>Episquamata</taxon>
        <taxon>Toxicofera</taxon>
        <taxon>Serpentes</taxon>
        <taxon>Colubroidea</taxon>
        <taxon>Elapidae</taxon>
        <taxon>Elapinae</taxon>
        <taxon>Ophiophagus</taxon>
    </lineage>
</organism>
<protein>
    <submittedName>
        <fullName evidence="1">Vitelline membrane outer layer protein 1-like protein</fullName>
    </submittedName>
</protein>
<feature type="non-terminal residue" evidence="1">
    <location>
        <position position="1"/>
    </location>
</feature>
<keyword evidence="2" id="KW-1185">Reference proteome</keyword>
<dbReference type="SUPFAM" id="SSF51092">
    <property type="entry name" value="Vitelline membrane outer protein-I (VMO-I)"/>
    <property type="match status" value="2"/>
</dbReference>
<dbReference type="InterPro" id="IPR005515">
    <property type="entry name" value="VOMI"/>
</dbReference>
<name>V8NLS5_OPHHA</name>
<comment type="caution">
    <text evidence="1">The sequence shown here is derived from an EMBL/GenBank/DDBJ whole genome shotgun (WGS) entry which is preliminary data.</text>
</comment>
<dbReference type="Gene3D" id="2.100.10.20">
    <property type="entry name" value="Vitelline membrane outer layer protein I (VOMI)"/>
    <property type="match status" value="3"/>
</dbReference>
<evidence type="ECO:0000313" key="2">
    <source>
        <dbReference type="Proteomes" id="UP000018936"/>
    </source>
</evidence>
<dbReference type="GO" id="GO:0005615">
    <property type="term" value="C:extracellular space"/>
    <property type="evidence" value="ECO:0007669"/>
    <property type="project" value="TreeGrafter"/>
</dbReference>
<dbReference type="InterPro" id="IPR036706">
    <property type="entry name" value="VOMI_sf"/>
</dbReference>
<dbReference type="Proteomes" id="UP000018936">
    <property type="component" value="Unassembled WGS sequence"/>
</dbReference>
<reference evidence="1 2" key="1">
    <citation type="journal article" date="2013" name="Proc. Natl. Acad. Sci. U.S.A.">
        <title>The king cobra genome reveals dynamic gene evolution and adaptation in the snake venom system.</title>
        <authorList>
            <person name="Vonk F.J."/>
            <person name="Casewell N.R."/>
            <person name="Henkel C.V."/>
            <person name="Heimberg A.M."/>
            <person name="Jansen H.J."/>
            <person name="McCleary R.J."/>
            <person name="Kerkkamp H.M."/>
            <person name="Vos R.A."/>
            <person name="Guerreiro I."/>
            <person name="Calvete J.J."/>
            <person name="Wuster W."/>
            <person name="Woods A.E."/>
            <person name="Logan J.M."/>
            <person name="Harrison R.A."/>
            <person name="Castoe T.A."/>
            <person name="de Koning A.P."/>
            <person name="Pollock D.D."/>
            <person name="Yandell M."/>
            <person name="Calderon D."/>
            <person name="Renjifo C."/>
            <person name="Currier R.B."/>
            <person name="Salgado D."/>
            <person name="Pla D."/>
            <person name="Sanz L."/>
            <person name="Hyder A.S."/>
            <person name="Ribeiro J.M."/>
            <person name="Arntzen J.W."/>
            <person name="van den Thillart G.E."/>
            <person name="Boetzer M."/>
            <person name="Pirovano W."/>
            <person name="Dirks R.P."/>
            <person name="Spaink H.P."/>
            <person name="Duboule D."/>
            <person name="McGlinn E."/>
            <person name="Kini R.M."/>
            <person name="Richardson M.K."/>
        </authorList>
    </citation>
    <scope>NUCLEOTIDE SEQUENCE</scope>
    <source>
        <tissue evidence="1">Blood</tissue>
    </source>
</reference>
<dbReference type="OrthoDB" id="6344411at2759"/>
<dbReference type="AlphaFoldDB" id="V8NLS5"/>
<dbReference type="PANTHER" id="PTHR18841:SF2">
    <property type="entry name" value="VITELLINE MEMBRANE OUTER LAYER PROTEIN 1 HOMOLOG"/>
    <property type="match status" value="1"/>
</dbReference>
<dbReference type="PANTHER" id="PTHR18841">
    <property type="entry name" value="VITELLINE MEMBRANE OUTER LAYER PROTEIN I-RELATED"/>
    <property type="match status" value="1"/>
</dbReference>
<proteinExistence type="predicted"/>